<dbReference type="AlphaFoldDB" id="A0A0S6W5C3"/>
<dbReference type="HOGENOM" id="CLU_484568_0_0_0"/>
<feature type="transmembrane region" description="Helical" evidence="1">
    <location>
        <begin position="170"/>
        <end position="188"/>
    </location>
</feature>
<dbReference type="STRING" id="1499966.U14_04935"/>
<keyword evidence="1" id="KW-1133">Transmembrane helix</keyword>
<feature type="transmembrane region" description="Helical" evidence="1">
    <location>
        <begin position="139"/>
        <end position="164"/>
    </location>
</feature>
<name>A0A0S6W5C3_9BACT</name>
<feature type="transmembrane region" description="Helical" evidence="1">
    <location>
        <begin position="230"/>
        <end position="257"/>
    </location>
</feature>
<dbReference type="EMBL" id="DF820459">
    <property type="protein sequence ID" value="GAK53668.1"/>
    <property type="molecule type" value="Genomic_DNA"/>
</dbReference>
<gene>
    <name evidence="2" type="ORF">U14_04935</name>
</gene>
<dbReference type="Proteomes" id="UP000030700">
    <property type="component" value="Unassembled WGS sequence"/>
</dbReference>
<reference evidence="2" key="1">
    <citation type="journal article" date="2015" name="PeerJ">
        <title>First genomic representation of candidate bacterial phylum KSB3 points to enhanced environmental sensing as a trigger of wastewater bulking.</title>
        <authorList>
            <person name="Sekiguchi Y."/>
            <person name="Ohashi A."/>
            <person name="Parks D.H."/>
            <person name="Yamauchi T."/>
            <person name="Tyson G.W."/>
            <person name="Hugenholtz P."/>
        </authorList>
    </citation>
    <scope>NUCLEOTIDE SEQUENCE [LARGE SCALE GENOMIC DNA]</scope>
</reference>
<feature type="transmembrane region" description="Helical" evidence="1">
    <location>
        <begin position="195"/>
        <end position="218"/>
    </location>
</feature>
<organism evidence="2">
    <name type="scientific">Candidatus Moduliflexus flocculans</name>
    <dbReference type="NCBI Taxonomy" id="1499966"/>
    <lineage>
        <taxon>Bacteria</taxon>
        <taxon>Candidatus Moduliflexota</taxon>
        <taxon>Candidatus Moduliflexia</taxon>
        <taxon>Candidatus Moduliflexales</taxon>
        <taxon>Candidatus Moduliflexaceae</taxon>
    </lineage>
</organism>
<evidence type="ECO:0000256" key="1">
    <source>
        <dbReference type="SAM" id="Phobius"/>
    </source>
</evidence>
<feature type="transmembrane region" description="Helical" evidence="1">
    <location>
        <begin position="109"/>
        <end position="127"/>
    </location>
</feature>
<sequence>MTPTFPACPDHLPRVLSPLRPSHYALLAYWVYFRPSALKCYLYQSVPGLFDQKHPIGFFRKWGTPAFRNLFVMMPVICLVLSTLLGGLMIAVAAWSLHLPISLKRWPDGELLGIALGMTLGMAFGMVGRVMGGAALSTLVGVTYGITVGILGGTTFMVAFGVIFDDVMDGILTISAIAAILGGMAFTIDLEIGIALSLAFSVIAALSFGSETLVQALLGVRLGALVVRGMMSIAFVLGAFRVLLYPIQFLFAVASLFNHAIHPIRWDELTILPLPLTRRVLLRRLRDDEQKGLELLKATARNFFRRGSLKAVLYKYIHRHSHPLQFLYDLLQNPTFDEYLMIPVTHQDREEFLSARQVFLGEFALRSVDATKHPRFSRSVWWLNLRKRHATPLTEFAGMLYDLSVAQHSGQEAIDLTAYVAIYSGIKRLPDGKEIALSYDAIAQFLNYRRLSDLFAAEQIGRDLAGSLFFVDAIRPPVLQALKRLGHVGGSLRRIPEIEGNIQEQLAILAGAIRKLNDIDDLIARETIPLESALLRQIVKQWQRVMLEEIGKRGNADAALALMEETS</sequence>
<keyword evidence="1" id="KW-0472">Membrane</keyword>
<protein>
    <submittedName>
        <fullName evidence="2">Membrane protein</fullName>
    </submittedName>
</protein>
<keyword evidence="1" id="KW-0812">Transmembrane</keyword>
<keyword evidence="3" id="KW-1185">Reference proteome</keyword>
<feature type="transmembrane region" description="Helical" evidence="1">
    <location>
        <begin position="70"/>
        <end position="97"/>
    </location>
</feature>
<accession>A0A0S6W5C3</accession>
<evidence type="ECO:0000313" key="2">
    <source>
        <dbReference type="EMBL" id="GAK53668.1"/>
    </source>
</evidence>
<proteinExistence type="predicted"/>
<evidence type="ECO:0000313" key="3">
    <source>
        <dbReference type="Proteomes" id="UP000030700"/>
    </source>
</evidence>